<reference evidence="2" key="1">
    <citation type="submission" date="2016-01" db="EMBL/GenBank/DDBJ databases">
        <authorList>
            <person name="Peeters C."/>
        </authorList>
    </citation>
    <scope>NUCLEOTIDE SEQUENCE [LARGE SCALE GENOMIC DNA]</scope>
    <source>
        <strain evidence="2">LMG 29323</strain>
    </source>
</reference>
<protein>
    <submittedName>
        <fullName evidence="2">Uncharacterized protein</fullName>
    </submittedName>
</protein>
<evidence type="ECO:0000256" key="1">
    <source>
        <dbReference type="SAM" id="MobiDB-lite"/>
    </source>
</evidence>
<proteinExistence type="predicted"/>
<dbReference type="RefSeq" id="WP_061179719.1">
    <property type="nucleotide sequence ID" value="NZ_FCOE02000050.1"/>
</dbReference>
<dbReference type="EMBL" id="FCOE02000050">
    <property type="protein sequence ID" value="SAK98434.1"/>
    <property type="molecule type" value="Genomic_DNA"/>
</dbReference>
<evidence type="ECO:0000313" key="2">
    <source>
        <dbReference type="EMBL" id="SAK98434.1"/>
    </source>
</evidence>
<sequence>MATQTLVSEAGKPFIQAEELTDLISKAIEGASAEYAVGFAAILGSIEQLKAQYAARVALIVQRQNPQEMIAVQESIGRFHAARAAIDAAVKEQVEAASAAPAKKAAAKVTPIARKTPAARTKARK</sequence>
<dbReference type="Proteomes" id="UP000054911">
    <property type="component" value="Unassembled WGS sequence"/>
</dbReference>
<dbReference type="AlphaFoldDB" id="A0A158DV47"/>
<accession>A0A158DV47</accession>
<organism evidence="2 3">
    <name type="scientific">Caballeronia pedi</name>
    <dbReference type="NCBI Taxonomy" id="1777141"/>
    <lineage>
        <taxon>Bacteria</taxon>
        <taxon>Pseudomonadati</taxon>
        <taxon>Pseudomonadota</taxon>
        <taxon>Betaproteobacteria</taxon>
        <taxon>Burkholderiales</taxon>
        <taxon>Burkholderiaceae</taxon>
        <taxon>Caballeronia</taxon>
    </lineage>
</organism>
<feature type="region of interest" description="Disordered" evidence="1">
    <location>
        <begin position="99"/>
        <end position="125"/>
    </location>
</feature>
<gene>
    <name evidence="2" type="ORF">AWB80_07519</name>
</gene>
<evidence type="ECO:0000313" key="3">
    <source>
        <dbReference type="Proteomes" id="UP000054911"/>
    </source>
</evidence>
<keyword evidence="3" id="KW-1185">Reference proteome</keyword>
<name>A0A158DV47_9BURK</name>
<dbReference type="STRING" id="1777141.AWB80_07519"/>
<comment type="caution">
    <text evidence="2">The sequence shown here is derived from an EMBL/GenBank/DDBJ whole genome shotgun (WGS) entry which is preliminary data.</text>
</comment>